<protein>
    <submittedName>
        <fullName evidence="3">FHA domain protein</fullName>
    </submittedName>
</protein>
<dbReference type="OrthoDB" id="153483at2"/>
<dbReference type="Pfam" id="PF13367">
    <property type="entry name" value="PrsW-protease"/>
    <property type="match status" value="1"/>
</dbReference>
<dbReference type="KEGG" id="lcre:Pla8534_16500"/>
<feature type="transmembrane region" description="Helical" evidence="1">
    <location>
        <begin position="262"/>
        <end position="282"/>
    </location>
</feature>
<dbReference type="PANTHER" id="PTHR36844:SF1">
    <property type="entry name" value="PROTEASE PRSW"/>
    <property type="match status" value="1"/>
</dbReference>
<evidence type="ECO:0000313" key="3">
    <source>
        <dbReference type="EMBL" id="QDU93866.1"/>
    </source>
</evidence>
<organism evidence="3 4">
    <name type="scientific">Lignipirellula cremea</name>
    <dbReference type="NCBI Taxonomy" id="2528010"/>
    <lineage>
        <taxon>Bacteria</taxon>
        <taxon>Pseudomonadati</taxon>
        <taxon>Planctomycetota</taxon>
        <taxon>Planctomycetia</taxon>
        <taxon>Pirellulales</taxon>
        <taxon>Pirellulaceae</taxon>
        <taxon>Lignipirellula</taxon>
    </lineage>
</organism>
<dbReference type="Gene3D" id="2.60.200.20">
    <property type="match status" value="1"/>
</dbReference>
<dbReference type="Proteomes" id="UP000317648">
    <property type="component" value="Chromosome"/>
</dbReference>
<feature type="transmembrane region" description="Helical" evidence="1">
    <location>
        <begin position="294"/>
        <end position="320"/>
    </location>
</feature>
<keyword evidence="4" id="KW-1185">Reference proteome</keyword>
<dbReference type="SUPFAM" id="SSF49879">
    <property type="entry name" value="SMAD/FHA domain"/>
    <property type="match status" value="1"/>
</dbReference>
<evidence type="ECO:0000313" key="4">
    <source>
        <dbReference type="Proteomes" id="UP000317648"/>
    </source>
</evidence>
<keyword evidence="1" id="KW-0472">Membrane</keyword>
<dbReference type="GO" id="GO:0008233">
    <property type="term" value="F:peptidase activity"/>
    <property type="evidence" value="ECO:0007669"/>
    <property type="project" value="InterPro"/>
</dbReference>
<dbReference type="Pfam" id="PF16697">
    <property type="entry name" value="Yop-YscD_cpl"/>
    <property type="match status" value="1"/>
</dbReference>
<name>A0A518DPV3_9BACT</name>
<feature type="domain" description="YscD cytoplasmic" evidence="2">
    <location>
        <begin position="15"/>
        <end position="105"/>
    </location>
</feature>
<feature type="transmembrane region" description="Helical" evidence="1">
    <location>
        <begin position="139"/>
        <end position="158"/>
    </location>
</feature>
<feature type="transmembrane region" description="Helical" evidence="1">
    <location>
        <begin position="164"/>
        <end position="185"/>
    </location>
</feature>
<feature type="transmembrane region" description="Helical" evidence="1">
    <location>
        <begin position="197"/>
        <end position="222"/>
    </location>
</feature>
<proteinExistence type="predicted"/>
<reference evidence="3 4" key="1">
    <citation type="submission" date="2019-02" db="EMBL/GenBank/DDBJ databases">
        <title>Deep-cultivation of Planctomycetes and their phenomic and genomic characterization uncovers novel biology.</title>
        <authorList>
            <person name="Wiegand S."/>
            <person name="Jogler M."/>
            <person name="Boedeker C."/>
            <person name="Pinto D."/>
            <person name="Vollmers J."/>
            <person name="Rivas-Marin E."/>
            <person name="Kohn T."/>
            <person name="Peeters S.H."/>
            <person name="Heuer A."/>
            <person name="Rast P."/>
            <person name="Oberbeckmann S."/>
            <person name="Bunk B."/>
            <person name="Jeske O."/>
            <person name="Meyerdierks A."/>
            <person name="Storesund J.E."/>
            <person name="Kallscheuer N."/>
            <person name="Luecker S."/>
            <person name="Lage O.M."/>
            <person name="Pohl T."/>
            <person name="Merkel B.J."/>
            <person name="Hornburger P."/>
            <person name="Mueller R.-W."/>
            <person name="Bruemmer F."/>
            <person name="Labrenz M."/>
            <person name="Spormann A.M."/>
            <person name="Op den Camp H."/>
            <person name="Overmann J."/>
            <person name="Amann R."/>
            <person name="Jetten M.S.M."/>
            <person name="Mascher T."/>
            <person name="Medema M.H."/>
            <person name="Devos D.P."/>
            <person name="Kaster A.-K."/>
            <person name="Ovreas L."/>
            <person name="Rohde M."/>
            <person name="Galperin M.Y."/>
            <person name="Jogler C."/>
        </authorList>
    </citation>
    <scope>NUCLEOTIDE SEQUENCE [LARGE SCALE GENOMIC DNA]</scope>
    <source>
        <strain evidence="3 4">Pla85_3_4</strain>
    </source>
</reference>
<dbReference type="PANTHER" id="PTHR36844">
    <property type="entry name" value="PROTEASE PRSW"/>
    <property type="match status" value="1"/>
</dbReference>
<dbReference type="InterPro" id="IPR026898">
    <property type="entry name" value="PrsW"/>
</dbReference>
<dbReference type="RefSeq" id="WP_145051289.1">
    <property type="nucleotide sequence ID" value="NZ_CP036433.1"/>
</dbReference>
<accession>A0A518DPV3</accession>
<dbReference type="InterPro" id="IPR032030">
    <property type="entry name" value="YscD_cytoplasmic_dom"/>
</dbReference>
<keyword evidence="1" id="KW-1133">Transmembrane helix</keyword>
<gene>
    <name evidence="3" type="ORF">Pla8534_16500</name>
</gene>
<dbReference type="AlphaFoldDB" id="A0A518DPV3"/>
<keyword evidence="1" id="KW-0812">Transmembrane</keyword>
<dbReference type="CDD" id="cd00060">
    <property type="entry name" value="FHA"/>
    <property type="match status" value="1"/>
</dbReference>
<evidence type="ECO:0000259" key="2">
    <source>
        <dbReference type="Pfam" id="PF16697"/>
    </source>
</evidence>
<evidence type="ECO:0000256" key="1">
    <source>
        <dbReference type="SAM" id="Phobius"/>
    </source>
</evidence>
<dbReference type="EMBL" id="CP036433">
    <property type="protein sequence ID" value="QDU93866.1"/>
    <property type="molecule type" value="Genomic_DNA"/>
</dbReference>
<dbReference type="InterPro" id="IPR008984">
    <property type="entry name" value="SMAD_FHA_dom_sf"/>
</dbReference>
<sequence>MSQWSMPIRAGWKLRVVTGASKGKEYDLKTGRYLLGSSPQSTICIPDPSIASQHVELDVQADHVQVVDRSGAFQAVLVNGRPQSHYRAAPGDEVRIGVFAFQLINAGVVAAQPPTAAPDWFEGHVDNWSGRLRQLAPHWQVALVTGTLASLLLLMMVLTSNTKLAPISVLAASLVAPATLLTWLIDKYDKTGISLRTLAITFLLGGAIGFVATLVSAMFIGLLLGGLLLAPVFAGVFEEPAKLLATAWRWRHPAYDRPMDGLILGAASGFGFAVFETAGYFLETMLEDGVGVGIWVVVIRSLCSPFGHGLWTAIVCAAFWQSGRKLKTAVKDRRFQIAFGTAVGLHALWNLGASIGFLGLGLPFCIGSAYLSYQQFFKRLNNNGYM</sequence>
<feature type="transmembrane region" description="Helical" evidence="1">
    <location>
        <begin position="228"/>
        <end position="250"/>
    </location>
</feature>